<dbReference type="GO" id="GO:0004252">
    <property type="term" value="F:serine-type endopeptidase activity"/>
    <property type="evidence" value="ECO:0007669"/>
    <property type="project" value="InterPro"/>
</dbReference>
<keyword evidence="6" id="KW-1185">Reference proteome</keyword>
<evidence type="ECO:0000256" key="1">
    <source>
        <dbReference type="ARBA" id="ARBA00007664"/>
    </source>
</evidence>
<evidence type="ECO:0000256" key="2">
    <source>
        <dbReference type="ARBA" id="ARBA00023157"/>
    </source>
</evidence>
<dbReference type="SMART" id="SM00458">
    <property type="entry name" value="RICIN"/>
    <property type="match status" value="2"/>
</dbReference>
<dbReference type="Pfam" id="PF00089">
    <property type="entry name" value="Trypsin"/>
    <property type="match status" value="1"/>
</dbReference>
<dbReference type="SMART" id="SM00020">
    <property type="entry name" value="Tryp_SPc"/>
    <property type="match status" value="1"/>
</dbReference>
<dbReference type="PROSITE" id="PS50240">
    <property type="entry name" value="TRYPSIN_DOM"/>
    <property type="match status" value="1"/>
</dbReference>
<dbReference type="AlphaFoldDB" id="A0A9Y2JWV6"/>
<reference evidence="5 6" key="1">
    <citation type="submission" date="2023-06" db="EMBL/GenBank/DDBJ databases">
        <authorList>
            <person name="Oyuntsetseg B."/>
            <person name="Kim S.B."/>
        </authorList>
    </citation>
    <scope>NUCLEOTIDE SEQUENCE [LARGE SCALE GENOMIC DNA]</scope>
    <source>
        <strain evidence="5 6">4-36</strain>
    </source>
</reference>
<gene>
    <name evidence="5" type="ORF">QRX60_15150</name>
</gene>
<dbReference type="InterPro" id="IPR050430">
    <property type="entry name" value="Peptidase_S1"/>
</dbReference>
<keyword evidence="2" id="KW-1015">Disulfide bond</keyword>
<sequence>MSFLRHRGRAATVALAAVLGAVLLTCAPASALSGGTPVSDSTYAFTGRLEVGTPGIDGHGCSAVLIDSSWILTATSCFGGTGLQAGAPPKPTTFTLGRTATNAGYIAQVTYVAPKTDRDVTLGLLNAPVPGITPATVSTTAPAAGENLLTVGYGRTTDTWVPDQARIAPFTVNTTTDTTAALTSADGVDTCQGDAGGPALRQHAAALELVALHSASWQHGCLVSHETRQGSTEARVDNITDWIRQQTATISIRNANGLCLDLGSNAPGTKVVTVTCQAGFTSQQWRVLADGTIRNYNGLAMDIGSNTPGELVVTAVVAAGNPSQQWQVAADGTIRNHNGLCADIGANAGGTPVGTATCAAGNTSQQWTAGELHAITGKIRNHNGLCADLTSNAPGTTMITATCQPASWASQQWTAPIDGTIRNANGLCLDLGSNAPGTPIGTATCQAGGWTSQQWRLLSDGTIRNYNGLVMDIRTNAAGTPVIIATTQPGNLSQQWTLTEQN</sequence>
<evidence type="ECO:0000256" key="3">
    <source>
        <dbReference type="SAM" id="SignalP"/>
    </source>
</evidence>
<proteinExistence type="inferred from homology"/>
<dbReference type="PANTHER" id="PTHR24276">
    <property type="entry name" value="POLYSERASE-RELATED"/>
    <property type="match status" value="1"/>
</dbReference>
<dbReference type="InterPro" id="IPR035992">
    <property type="entry name" value="Ricin_B-like_lectins"/>
</dbReference>
<dbReference type="CDD" id="cd00161">
    <property type="entry name" value="beta-trefoil_Ricin-like"/>
    <property type="match status" value="2"/>
</dbReference>
<dbReference type="KEGG" id="amog:QRX60_15150"/>
<dbReference type="InterPro" id="IPR043504">
    <property type="entry name" value="Peptidase_S1_PA_chymotrypsin"/>
</dbReference>
<dbReference type="InterPro" id="IPR001254">
    <property type="entry name" value="Trypsin_dom"/>
</dbReference>
<evidence type="ECO:0000313" key="6">
    <source>
        <dbReference type="Proteomes" id="UP001239397"/>
    </source>
</evidence>
<dbReference type="PANTHER" id="PTHR24276:SF98">
    <property type="entry name" value="FI18310P1-RELATED"/>
    <property type="match status" value="1"/>
</dbReference>
<protein>
    <submittedName>
        <fullName evidence="5">Ricin-type beta-trefoil lectin domain protein</fullName>
    </submittedName>
</protein>
<dbReference type="PRINTS" id="PR00722">
    <property type="entry name" value="CHYMOTRYPSIN"/>
</dbReference>
<dbReference type="Gene3D" id="2.80.10.50">
    <property type="match status" value="3"/>
</dbReference>
<dbReference type="EMBL" id="CP127295">
    <property type="protein sequence ID" value="WIY05106.1"/>
    <property type="molecule type" value="Genomic_DNA"/>
</dbReference>
<name>A0A9Y2JWV6_9PSEU</name>
<feature type="signal peptide" evidence="3">
    <location>
        <begin position="1"/>
        <end position="31"/>
    </location>
</feature>
<dbReference type="SUPFAM" id="SSF50370">
    <property type="entry name" value="Ricin B-like lectins"/>
    <property type="match status" value="2"/>
</dbReference>
<dbReference type="Pfam" id="PF00652">
    <property type="entry name" value="Ricin_B_lectin"/>
    <property type="match status" value="2"/>
</dbReference>
<dbReference type="Proteomes" id="UP001239397">
    <property type="component" value="Chromosome"/>
</dbReference>
<feature type="chain" id="PRO_5040725298" evidence="3">
    <location>
        <begin position="32"/>
        <end position="502"/>
    </location>
</feature>
<accession>A0A9Y2JWV6</accession>
<evidence type="ECO:0000259" key="4">
    <source>
        <dbReference type="PROSITE" id="PS50240"/>
    </source>
</evidence>
<comment type="similarity">
    <text evidence="1">Belongs to the peptidase S1 family.</text>
</comment>
<dbReference type="InterPro" id="IPR001314">
    <property type="entry name" value="Peptidase_S1A"/>
</dbReference>
<evidence type="ECO:0000313" key="5">
    <source>
        <dbReference type="EMBL" id="WIY05106.1"/>
    </source>
</evidence>
<organism evidence="5 6">
    <name type="scientific">Amycolatopsis mongoliensis</name>
    <dbReference type="NCBI Taxonomy" id="715475"/>
    <lineage>
        <taxon>Bacteria</taxon>
        <taxon>Bacillati</taxon>
        <taxon>Actinomycetota</taxon>
        <taxon>Actinomycetes</taxon>
        <taxon>Pseudonocardiales</taxon>
        <taxon>Pseudonocardiaceae</taxon>
        <taxon>Amycolatopsis</taxon>
    </lineage>
</organism>
<keyword evidence="3" id="KW-0732">Signal</keyword>
<dbReference type="GO" id="GO:0006508">
    <property type="term" value="P:proteolysis"/>
    <property type="evidence" value="ECO:0007669"/>
    <property type="project" value="InterPro"/>
</dbReference>
<dbReference type="Gene3D" id="2.40.10.10">
    <property type="entry name" value="Trypsin-like serine proteases"/>
    <property type="match status" value="1"/>
</dbReference>
<dbReference type="InterPro" id="IPR009003">
    <property type="entry name" value="Peptidase_S1_PA"/>
</dbReference>
<dbReference type="PROSITE" id="PS50231">
    <property type="entry name" value="RICIN_B_LECTIN"/>
    <property type="match status" value="2"/>
</dbReference>
<dbReference type="InterPro" id="IPR000772">
    <property type="entry name" value="Ricin_B_lectin"/>
</dbReference>
<dbReference type="SUPFAM" id="SSF50494">
    <property type="entry name" value="Trypsin-like serine proteases"/>
    <property type="match status" value="1"/>
</dbReference>
<feature type="domain" description="Peptidase S1" evidence="4">
    <location>
        <begin position="32"/>
        <end position="248"/>
    </location>
</feature>
<dbReference type="RefSeq" id="WP_286001408.1">
    <property type="nucleotide sequence ID" value="NZ_CP127295.1"/>
</dbReference>